<sequence length="130" mass="14641">MSTVESKRICQIIKLKPGAEQEYKALHAAAWPGVLAALARYHIADYSIHYYAPLRLLVAHFKYTGTDYAADMRDMAEDAETRRWWALTDRLQESFVEGATGSGGDAPWWLDLEEVFRFEGYAAGTTSMSS</sequence>
<evidence type="ECO:0008006" key="3">
    <source>
        <dbReference type="Google" id="ProtNLM"/>
    </source>
</evidence>
<reference evidence="1 2" key="1">
    <citation type="journal article" date="2018" name="Sci. Rep.">
        <title>Genome sequence of the cauliflower mushroom Sparassis crispa (Hanabiratake) and its association with beneficial usage.</title>
        <authorList>
            <person name="Kiyama R."/>
            <person name="Furutani Y."/>
            <person name="Kawaguchi K."/>
            <person name="Nakanishi T."/>
        </authorList>
    </citation>
    <scope>NUCLEOTIDE SEQUENCE [LARGE SCALE GENOMIC DNA]</scope>
</reference>
<gene>
    <name evidence="1" type="ORF">SCP_0411410</name>
</gene>
<protein>
    <recommendedName>
        <fullName evidence="3">Rhamnose mutarotase</fullName>
    </recommendedName>
</protein>
<dbReference type="Pfam" id="PF05336">
    <property type="entry name" value="rhaM"/>
    <property type="match status" value="1"/>
</dbReference>
<proteinExistence type="predicted"/>
<dbReference type="OrthoDB" id="9981546at2759"/>
<keyword evidence="2" id="KW-1185">Reference proteome</keyword>
<dbReference type="GO" id="GO:0016857">
    <property type="term" value="F:racemase and epimerase activity, acting on carbohydrates and derivatives"/>
    <property type="evidence" value="ECO:0007669"/>
    <property type="project" value="InterPro"/>
</dbReference>
<name>A0A401GKR7_9APHY</name>
<accession>A0A401GKR7</accession>
<dbReference type="InterPro" id="IPR008000">
    <property type="entry name" value="Rham/fucose_mutarotase"/>
</dbReference>
<evidence type="ECO:0000313" key="1">
    <source>
        <dbReference type="EMBL" id="GBE82756.1"/>
    </source>
</evidence>
<dbReference type="STRING" id="139825.A0A401GKR7"/>
<evidence type="ECO:0000313" key="2">
    <source>
        <dbReference type="Proteomes" id="UP000287166"/>
    </source>
</evidence>
<dbReference type="PANTHER" id="PTHR34389">
    <property type="entry name" value="L-RHAMNOSE MUTAROTASE"/>
    <property type="match status" value="1"/>
</dbReference>
<dbReference type="InParanoid" id="A0A401GKR7"/>
<dbReference type="EMBL" id="BFAD01000004">
    <property type="protein sequence ID" value="GBE82756.1"/>
    <property type="molecule type" value="Genomic_DNA"/>
</dbReference>
<dbReference type="PANTHER" id="PTHR34389:SF2">
    <property type="entry name" value="L-RHAMNOSE MUTAROTASE"/>
    <property type="match status" value="1"/>
</dbReference>
<dbReference type="RefSeq" id="XP_027613669.1">
    <property type="nucleotide sequence ID" value="XM_027757868.1"/>
</dbReference>
<dbReference type="GeneID" id="38779673"/>
<comment type="caution">
    <text evidence="1">The sequence shown here is derived from an EMBL/GenBank/DDBJ whole genome shotgun (WGS) entry which is preliminary data.</text>
</comment>
<dbReference type="Proteomes" id="UP000287166">
    <property type="component" value="Unassembled WGS sequence"/>
</dbReference>
<dbReference type="AlphaFoldDB" id="A0A401GKR7"/>
<dbReference type="Gene3D" id="3.30.70.100">
    <property type="match status" value="1"/>
</dbReference>
<organism evidence="1 2">
    <name type="scientific">Sparassis crispa</name>
    <dbReference type="NCBI Taxonomy" id="139825"/>
    <lineage>
        <taxon>Eukaryota</taxon>
        <taxon>Fungi</taxon>
        <taxon>Dikarya</taxon>
        <taxon>Basidiomycota</taxon>
        <taxon>Agaricomycotina</taxon>
        <taxon>Agaricomycetes</taxon>
        <taxon>Polyporales</taxon>
        <taxon>Sparassidaceae</taxon>
        <taxon>Sparassis</taxon>
    </lineage>
</organism>
<dbReference type="InterPro" id="IPR011008">
    <property type="entry name" value="Dimeric_a/b-barrel"/>
</dbReference>
<dbReference type="SUPFAM" id="SSF54909">
    <property type="entry name" value="Dimeric alpha+beta barrel"/>
    <property type="match status" value="1"/>
</dbReference>